<dbReference type="RefSeq" id="WP_267652640.1">
    <property type="nucleotide sequence ID" value="NZ_JAOVZR010000001.1"/>
</dbReference>
<comment type="caution">
    <text evidence="3">The sequence shown here is derived from an EMBL/GenBank/DDBJ whole genome shotgun (WGS) entry which is preliminary data.</text>
</comment>
<proteinExistence type="inferred from homology"/>
<accession>A0ABT3Z5F9</accession>
<comment type="similarity">
    <text evidence="1">Belongs to the enoyl-CoA hydratase/isomerase family.</text>
</comment>
<dbReference type="InterPro" id="IPR001753">
    <property type="entry name" value="Enoyl-CoA_hydra/iso"/>
</dbReference>
<evidence type="ECO:0000256" key="1">
    <source>
        <dbReference type="ARBA" id="ARBA00005254"/>
    </source>
</evidence>
<organism evidence="3 4">
    <name type="scientific">Hoeflea algicola</name>
    <dbReference type="NCBI Taxonomy" id="2983763"/>
    <lineage>
        <taxon>Bacteria</taxon>
        <taxon>Pseudomonadati</taxon>
        <taxon>Pseudomonadota</taxon>
        <taxon>Alphaproteobacteria</taxon>
        <taxon>Hyphomicrobiales</taxon>
        <taxon>Rhizobiaceae</taxon>
        <taxon>Hoeflea</taxon>
    </lineage>
</organism>
<keyword evidence="2" id="KW-0456">Lyase</keyword>
<dbReference type="PANTHER" id="PTHR11941:SF54">
    <property type="entry name" value="ENOYL-COA HYDRATASE, MITOCHONDRIAL"/>
    <property type="match status" value="1"/>
</dbReference>
<dbReference type="Gene3D" id="3.90.226.10">
    <property type="entry name" value="2-enoyl-CoA Hydratase, Chain A, domain 1"/>
    <property type="match status" value="1"/>
</dbReference>
<evidence type="ECO:0000256" key="2">
    <source>
        <dbReference type="ARBA" id="ARBA00023239"/>
    </source>
</evidence>
<sequence>MGAQTSFADGTITAAVTDSGIGRVTINRADKRNALTDAMWRALPAAFAWLTRDKQARVIIIDGAGNRDFSAGADIGEFDTLRKDAETARVYEAGNSAAFAAIRTCPVPVIAAVRGICFGGGFGLAAAADIRIADETARFAIPAARLGLAYPLDAVQDLVRALGDQAARYALYSTREFSALEAKALGCLTALHRPDDLDTEVNALAEAIAEAAPMSVRASKAAINAHSSRDEAAFASASRLADATFESVDYAEGRRAFTQKRRPDFSGQ</sequence>
<reference evidence="3" key="1">
    <citation type="submission" date="2022-10" db="EMBL/GenBank/DDBJ databases">
        <title>Hoeflea sp. G2-23, isolated from marine algae.</title>
        <authorList>
            <person name="Kristyanto S."/>
            <person name="Kim J.M."/>
            <person name="Jeon C.O."/>
        </authorList>
    </citation>
    <scope>NUCLEOTIDE SEQUENCE</scope>
    <source>
        <strain evidence="3">G2-23</strain>
    </source>
</reference>
<dbReference type="CDD" id="cd06558">
    <property type="entry name" value="crotonase-like"/>
    <property type="match status" value="1"/>
</dbReference>
<dbReference type="InterPro" id="IPR014748">
    <property type="entry name" value="Enoyl-CoA_hydra_C"/>
</dbReference>
<dbReference type="SUPFAM" id="SSF52096">
    <property type="entry name" value="ClpP/crotonase"/>
    <property type="match status" value="1"/>
</dbReference>
<dbReference type="InterPro" id="IPR029045">
    <property type="entry name" value="ClpP/crotonase-like_dom_sf"/>
</dbReference>
<protein>
    <submittedName>
        <fullName evidence="3">Enoyl-CoA hydratase-related protein</fullName>
    </submittedName>
</protein>
<dbReference type="Proteomes" id="UP001073227">
    <property type="component" value="Unassembled WGS sequence"/>
</dbReference>
<dbReference type="Gene3D" id="1.10.12.10">
    <property type="entry name" value="Lyase 2-enoyl-coa Hydratase, Chain A, domain 2"/>
    <property type="match status" value="1"/>
</dbReference>
<keyword evidence="4" id="KW-1185">Reference proteome</keyword>
<gene>
    <name evidence="3" type="ORF">OEG84_04590</name>
</gene>
<dbReference type="Pfam" id="PF00378">
    <property type="entry name" value="ECH_1"/>
    <property type="match status" value="1"/>
</dbReference>
<evidence type="ECO:0000313" key="3">
    <source>
        <dbReference type="EMBL" id="MCY0147015.1"/>
    </source>
</evidence>
<name>A0ABT3Z5F9_9HYPH</name>
<dbReference type="PANTHER" id="PTHR11941">
    <property type="entry name" value="ENOYL-COA HYDRATASE-RELATED"/>
    <property type="match status" value="1"/>
</dbReference>
<evidence type="ECO:0000313" key="4">
    <source>
        <dbReference type="Proteomes" id="UP001073227"/>
    </source>
</evidence>
<dbReference type="EMBL" id="JAOVZR010000001">
    <property type="protein sequence ID" value="MCY0147015.1"/>
    <property type="molecule type" value="Genomic_DNA"/>
</dbReference>